<evidence type="ECO:0000256" key="2">
    <source>
        <dbReference type="SAM" id="Phobius"/>
    </source>
</evidence>
<dbReference type="InterPro" id="IPR052173">
    <property type="entry name" value="Beta-lactam_resp_regulator"/>
</dbReference>
<feature type="region of interest" description="Disordered" evidence="1">
    <location>
        <begin position="412"/>
        <end position="434"/>
    </location>
</feature>
<dbReference type="InterPro" id="IPR014807">
    <property type="entry name" value="Coa1"/>
</dbReference>
<dbReference type="PANTHER" id="PTHR34978">
    <property type="entry name" value="POSSIBLE SENSOR-TRANSDUCER PROTEIN BLAR"/>
    <property type="match status" value="1"/>
</dbReference>
<organism evidence="4 5">
    <name type="scientific">Lysobacter koreensis</name>
    <dbReference type="NCBI Taxonomy" id="266122"/>
    <lineage>
        <taxon>Bacteria</taxon>
        <taxon>Pseudomonadati</taxon>
        <taxon>Pseudomonadota</taxon>
        <taxon>Gammaproteobacteria</taxon>
        <taxon>Lysobacterales</taxon>
        <taxon>Lysobacteraceae</taxon>
        <taxon>Lysobacter</taxon>
    </lineage>
</organism>
<gene>
    <name evidence="4" type="ORF">ACFQZQ_13900</name>
</gene>
<feature type="transmembrane region" description="Helical" evidence="2">
    <location>
        <begin position="105"/>
        <end position="122"/>
    </location>
</feature>
<feature type="transmembrane region" description="Helical" evidence="2">
    <location>
        <begin position="51"/>
        <end position="71"/>
    </location>
</feature>
<dbReference type="EMBL" id="JBHTIH010000008">
    <property type="protein sequence ID" value="MFD0740373.1"/>
    <property type="molecule type" value="Genomic_DNA"/>
</dbReference>
<feature type="domain" description="Peptidase M56" evidence="3">
    <location>
        <begin position="102"/>
        <end position="256"/>
    </location>
</feature>
<sequence>MEALAILQFGFAPALASALLHALWQDALLAVAAWCALAAMARASAALRHTVAMGFLVAMVLVPAVAFLRFWQQPGTQVNAGLVPAMTAPRIDAIPGVFVQESGPVAGVLTLLWLLGVLLMLLRHCGGLQFVGALARRPYTALPQEWQQRVDALQRALGISRAVTVRLAQDVVAPFTARLLRPVIWLPLSLLARLPAEQLEALLAHELAHIRRLDWLWNGVQCVIEALLFFHPGVWWLGRRIRREREHACDDLAVAVCGDAIALAEALVALERQRPSFPRLVLAAQGGSLMQRITRLLSGSRSSGPPSRGRVAARIGLVVLLASGVLLVSQVGIGGSRPGIRITSSTDGVLGPGDVREITAKGLDKERSYRASVDAQGRLSEVYRENGQVRPIDGRVRAWVSEVTRLSVAPPPLPPMPPMPPTAALPPLPPAPPPPPEVAESAVFQSLLRVVAADPGVVAKLGSPVVLAGNDVSGRIDFDDAGGDVDVSFALRGPKGRADVQVEAQFDDGQWSLDPVVFASAVH</sequence>
<keyword evidence="5" id="KW-1185">Reference proteome</keyword>
<reference evidence="5" key="1">
    <citation type="journal article" date="2019" name="Int. J. Syst. Evol. Microbiol.">
        <title>The Global Catalogue of Microorganisms (GCM) 10K type strain sequencing project: providing services to taxonomists for standard genome sequencing and annotation.</title>
        <authorList>
            <consortium name="The Broad Institute Genomics Platform"/>
            <consortium name="The Broad Institute Genome Sequencing Center for Infectious Disease"/>
            <person name="Wu L."/>
            <person name="Ma J."/>
        </authorList>
    </citation>
    <scope>NUCLEOTIDE SEQUENCE [LARGE SCALE GENOMIC DNA]</scope>
    <source>
        <strain evidence="5">CCUG 55491</strain>
    </source>
</reference>
<dbReference type="Pfam" id="PF08695">
    <property type="entry name" value="Coa1"/>
    <property type="match status" value="1"/>
</dbReference>
<keyword evidence="2" id="KW-0472">Membrane</keyword>
<accession>A0ABW2YPS7</accession>
<dbReference type="CDD" id="cd07341">
    <property type="entry name" value="M56_BlaR1_MecR1_like"/>
    <property type="match status" value="1"/>
</dbReference>
<evidence type="ECO:0000259" key="3">
    <source>
        <dbReference type="Pfam" id="PF05569"/>
    </source>
</evidence>
<name>A0ABW2YPS7_9GAMM</name>
<dbReference type="InterPro" id="IPR008756">
    <property type="entry name" value="Peptidase_M56"/>
</dbReference>
<evidence type="ECO:0000313" key="5">
    <source>
        <dbReference type="Proteomes" id="UP001597090"/>
    </source>
</evidence>
<comment type="caution">
    <text evidence="4">The sequence shown here is derived from an EMBL/GenBank/DDBJ whole genome shotgun (WGS) entry which is preliminary data.</text>
</comment>
<dbReference type="Gene3D" id="3.30.2010.10">
    <property type="entry name" value="Metalloproteases ('zincins'), catalytic domain"/>
    <property type="match status" value="1"/>
</dbReference>
<dbReference type="RefSeq" id="WP_386813525.1">
    <property type="nucleotide sequence ID" value="NZ_JBHTIH010000008.1"/>
</dbReference>
<protein>
    <submittedName>
        <fullName evidence="4">Cytochrome c oxidase assembly factor Coa1 family protein</fullName>
    </submittedName>
</protein>
<evidence type="ECO:0000256" key="1">
    <source>
        <dbReference type="SAM" id="MobiDB-lite"/>
    </source>
</evidence>
<keyword evidence="2" id="KW-1133">Transmembrane helix</keyword>
<dbReference type="Pfam" id="PF05569">
    <property type="entry name" value="Peptidase_M56"/>
    <property type="match status" value="1"/>
</dbReference>
<dbReference type="Proteomes" id="UP001597090">
    <property type="component" value="Unassembled WGS sequence"/>
</dbReference>
<keyword evidence="2" id="KW-0812">Transmembrane</keyword>
<dbReference type="PANTHER" id="PTHR34978:SF3">
    <property type="entry name" value="SLR0241 PROTEIN"/>
    <property type="match status" value="1"/>
</dbReference>
<evidence type="ECO:0000313" key="4">
    <source>
        <dbReference type="EMBL" id="MFD0740373.1"/>
    </source>
</evidence>
<feature type="transmembrane region" description="Helical" evidence="2">
    <location>
        <begin position="26"/>
        <end position="44"/>
    </location>
</feature>
<feature type="transmembrane region" description="Helical" evidence="2">
    <location>
        <begin position="311"/>
        <end position="333"/>
    </location>
</feature>
<proteinExistence type="predicted"/>